<name>A0A922A2F9_CARIL</name>
<evidence type="ECO:0000313" key="2">
    <source>
        <dbReference type="Proteomes" id="UP000811246"/>
    </source>
</evidence>
<dbReference type="PANTHER" id="PTHR31087">
    <property type="match status" value="1"/>
</dbReference>
<dbReference type="Proteomes" id="UP000811246">
    <property type="component" value="Unassembled WGS sequence"/>
</dbReference>
<proteinExistence type="predicted"/>
<comment type="caution">
    <text evidence="1">The sequence shown here is derived from an EMBL/GenBank/DDBJ whole genome shotgun (WGS) entry which is preliminary data.</text>
</comment>
<gene>
    <name evidence="1" type="ORF">I3842_Q048500</name>
</gene>
<sequence length="214" mass="23881">MAQPTPAPPPTAAQFANPLPVISTQYCTPHPVNLAVVKKVMTISGGGFVVTDTNNTVIFKVKGKLTTLHDQRVLLDAAGKPIITLREKIMTAHHRWNVYRGKSTEPSDLIFTVKRSSMIQLKAKLHVFLANNTEEKVCDFMVEGSWAEKTCIVYTGDRTKILAKMEKETTIGSILIGKDKYLVTVQPNVDHAFMVALIKEEEEEEDIKEDENED</sequence>
<accession>A0A922A2F9</accession>
<dbReference type="Pfam" id="PF04525">
    <property type="entry name" value="LOR"/>
    <property type="match status" value="1"/>
</dbReference>
<dbReference type="AlphaFoldDB" id="A0A922A2F9"/>
<evidence type="ECO:0000313" key="1">
    <source>
        <dbReference type="EMBL" id="KAG6620956.1"/>
    </source>
</evidence>
<reference evidence="1" key="1">
    <citation type="submission" date="2021-01" db="EMBL/GenBank/DDBJ databases">
        <authorList>
            <person name="Lovell J.T."/>
            <person name="Bentley N."/>
            <person name="Bhattarai G."/>
            <person name="Jenkins J.W."/>
            <person name="Sreedasyam A."/>
            <person name="Alarcon Y."/>
            <person name="Bock C."/>
            <person name="Boston L."/>
            <person name="Carlson J."/>
            <person name="Cervantes K."/>
            <person name="Clermont K."/>
            <person name="Krom N."/>
            <person name="Kubenka K."/>
            <person name="Mamidi S."/>
            <person name="Mattison C."/>
            <person name="Monteros M."/>
            <person name="Pisani C."/>
            <person name="Plott C."/>
            <person name="Rajasekar S."/>
            <person name="Rhein H.S."/>
            <person name="Rohla C."/>
            <person name="Song M."/>
            <person name="Hilaire R.S."/>
            <person name="Shu S."/>
            <person name="Wells L."/>
            <person name="Wang X."/>
            <person name="Webber J."/>
            <person name="Heerema R.J."/>
            <person name="Klein P."/>
            <person name="Conner P."/>
            <person name="Grauke L."/>
            <person name="Grimwood J."/>
            <person name="Schmutz J."/>
            <person name="Randall J.J."/>
        </authorList>
    </citation>
    <scope>NUCLEOTIDE SEQUENCE</scope>
    <source>
        <tissue evidence="1">Leaf</tissue>
    </source>
</reference>
<dbReference type="PANTHER" id="PTHR31087:SF160">
    <property type="entry name" value="PROTEIN LURP-ONE-RELATED 1-RELATED"/>
    <property type="match status" value="1"/>
</dbReference>
<organism evidence="1 2">
    <name type="scientific">Carya illinoinensis</name>
    <name type="common">Pecan</name>
    <dbReference type="NCBI Taxonomy" id="32201"/>
    <lineage>
        <taxon>Eukaryota</taxon>
        <taxon>Viridiplantae</taxon>
        <taxon>Streptophyta</taxon>
        <taxon>Embryophyta</taxon>
        <taxon>Tracheophyta</taxon>
        <taxon>Spermatophyta</taxon>
        <taxon>Magnoliopsida</taxon>
        <taxon>eudicotyledons</taxon>
        <taxon>Gunneridae</taxon>
        <taxon>Pentapetalae</taxon>
        <taxon>rosids</taxon>
        <taxon>fabids</taxon>
        <taxon>Fagales</taxon>
        <taxon>Juglandaceae</taxon>
        <taxon>Carya</taxon>
    </lineage>
</organism>
<dbReference type="InterPro" id="IPR007612">
    <property type="entry name" value="LOR"/>
</dbReference>
<dbReference type="EMBL" id="MU228884">
    <property type="protein sequence ID" value="KAG6620956.1"/>
    <property type="molecule type" value="Genomic_DNA"/>
</dbReference>
<protein>
    <submittedName>
        <fullName evidence="1">Uncharacterized protein</fullName>
    </submittedName>
</protein>